<dbReference type="GO" id="GO:0005739">
    <property type="term" value="C:mitochondrion"/>
    <property type="evidence" value="ECO:0007669"/>
    <property type="project" value="TreeGrafter"/>
</dbReference>
<feature type="domain" description="DUF4460" evidence="1">
    <location>
        <begin position="35"/>
        <end position="131"/>
    </location>
</feature>
<dbReference type="InterPro" id="IPR027989">
    <property type="entry name" value="DUF4461"/>
</dbReference>
<feature type="domain" description="DUF4461" evidence="2">
    <location>
        <begin position="179"/>
        <end position="453"/>
    </location>
</feature>
<name>A0A8S1CDI4_9INSE</name>
<dbReference type="PANTHER" id="PTHR31596">
    <property type="entry name" value="T-CELL ACTIVATION INHIBITOR, MITOCHONDRIAL"/>
    <property type="match status" value="1"/>
</dbReference>
<evidence type="ECO:0000259" key="1">
    <source>
        <dbReference type="Pfam" id="PF14687"/>
    </source>
</evidence>
<protein>
    <recommendedName>
        <fullName evidence="5">DUF4460 domain-containing protein</fullName>
    </recommendedName>
</protein>
<evidence type="ECO:0000313" key="3">
    <source>
        <dbReference type="EMBL" id="CAB3366455.1"/>
    </source>
</evidence>
<accession>A0A8S1CDI4</accession>
<keyword evidence="4" id="KW-1185">Reference proteome</keyword>
<proteinExistence type="predicted"/>
<dbReference type="OrthoDB" id="4238at2759"/>
<dbReference type="EMBL" id="CADEPI010000025">
    <property type="protein sequence ID" value="CAB3366455.1"/>
    <property type="molecule type" value="Genomic_DNA"/>
</dbReference>
<evidence type="ECO:0000259" key="2">
    <source>
        <dbReference type="Pfam" id="PF14688"/>
    </source>
</evidence>
<dbReference type="Proteomes" id="UP000494165">
    <property type="component" value="Unassembled WGS sequence"/>
</dbReference>
<dbReference type="Pfam" id="PF14687">
    <property type="entry name" value="DUF4460"/>
    <property type="match status" value="1"/>
</dbReference>
<dbReference type="InterPro" id="IPR027986">
    <property type="entry name" value="TCAIM"/>
</dbReference>
<dbReference type="PANTHER" id="PTHR31596:SF1">
    <property type="entry name" value="T-CELL ACTIVATION INHIBITOR, MITOCHONDRIAL"/>
    <property type="match status" value="1"/>
</dbReference>
<dbReference type="InterPro" id="IPR028031">
    <property type="entry name" value="DUF4460"/>
</dbReference>
<sequence length="465" mass="52955">MATLITALCTNSTYKKYHLLQSSCCLWRKVCRPASTSSEVSTALRPFYFVVHPDLFGQHPKERAANEAALQQLSSYIETVLRSQTPVPTELRFFLKGKKGLKPTPLREVRVALKSRDLQQVVTSVLKSCSLPTEAAKKIPVVENVKKEDRFERDFTKYKANNSDYKFREEIRQERASFTLTSWLRNNRDEARQRQEAAAPTREEALRQSEALAKSLQLKEVKWDCGWSQAHFIGCLQSLHTLTNDHPDLLAVLKGRRLIFGNETGVSLDGLVMINSAEPRHNWLELVKQIPKADEALKRIPSLEQAVSGLLKDIMVVRRKFQQKVLVSEYEAMLRRLATSLNDYRGFRNYPAEWPESLKNFRLVVETAAGPLMLSPTGQFIVPSSCPAFLLVNFLSSNLEKAKNVLAKYQSDKMLEKILKKQVLVHLGLDDLRKDDAVTPERMVKCCERLLDAIPMARISSRLSP</sequence>
<evidence type="ECO:0000313" key="4">
    <source>
        <dbReference type="Proteomes" id="UP000494165"/>
    </source>
</evidence>
<organism evidence="3 4">
    <name type="scientific">Cloeon dipterum</name>
    <dbReference type="NCBI Taxonomy" id="197152"/>
    <lineage>
        <taxon>Eukaryota</taxon>
        <taxon>Metazoa</taxon>
        <taxon>Ecdysozoa</taxon>
        <taxon>Arthropoda</taxon>
        <taxon>Hexapoda</taxon>
        <taxon>Insecta</taxon>
        <taxon>Pterygota</taxon>
        <taxon>Palaeoptera</taxon>
        <taxon>Ephemeroptera</taxon>
        <taxon>Pisciforma</taxon>
        <taxon>Baetidae</taxon>
        <taxon>Cloeon</taxon>
    </lineage>
</organism>
<dbReference type="AlphaFoldDB" id="A0A8S1CDI4"/>
<dbReference type="Pfam" id="PF14688">
    <property type="entry name" value="DUF4461"/>
    <property type="match status" value="1"/>
</dbReference>
<gene>
    <name evidence="3" type="ORF">CLODIP_2_CD00067</name>
</gene>
<evidence type="ECO:0008006" key="5">
    <source>
        <dbReference type="Google" id="ProtNLM"/>
    </source>
</evidence>
<comment type="caution">
    <text evidence="3">The sequence shown here is derived from an EMBL/GenBank/DDBJ whole genome shotgun (WGS) entry which is preliminary data.</text>
</comment>
<reference evidence="3 4" key="1">
    <citation type="submission" date="2020-04" db="EMBL/GenBank/DDBJ databases">
        <authorList>
            <person name="Alioto T."/>
            <person name="Alioto T."/>
            <person name="Gomez Garrido J."/>
        </authorList>
    </citation>
    <scope>NUCLEOTIDE SEQUENCE [LARGE SCALE GENOMIC DNA]</scope>
</reference>